<dbReference type="Proteomes" id="UP000228920">
    <property type="component" value="Unassembled WGS sequence"/>
</dbReference>
<name>A0A2M7TJZ1_UNCKA</name>
<gene>
    <name evidence="1" type="ORF">COY32_03160</name>
</gene>
<dbReference type="EMBL" id="PFNL01000094">
    <property type="protein sequence ID" value="PIZ46517.1"/>
    <property type="molecule type" value="Genomic_DNA"/>
</dbReference>
<proteinExistence type="predicted"/>
<reference evidence="2" key="1">
    <citation type="submission" date="2017-09" db="EMBL/GenBank/DDBJ databases">
        <title>Depth-based differentiation of microbial function through sediment-hosted aquifers and enrichment of novel symbionts in the deep terrestrial subsurface.</title>
        <authorList>
            <person name="Probst A.J."/>
            <person name="Ladd B."/>
            <person name="Jarett J.K."/>
            <person name="Geller-Mcgrath D.E."/>
            <person name="Sieber C.M.K."/>
            <person name="Emerson J.B."/>
            <person name="Anantharaman K."/>
            <person name="Thomas B.C."/>
            <person name="Malmstrom R."/>
            <person name="Stieglmeier M."/>
            <person name="Klingl A."/>
            <person name="Woyke T."/>
            <person name="Ryan C.M."/>
            <person name="Banfield J.F."/>
        </authorList>
    </citation>
    <scope>NUCLEOTIDE SEQUENCE [LARGE SCALE GENOMIC DNA]</scope>
</reference>
<sequence length="115" mass="13036">MTKEDNLNAIHTKLVALLDPKKYETMFGPSCRGLQAYISIRRLSEEDGREEKIGQLSGNKYSPFTTEELTYIAVQVVKAAEQVEAGLANFLKRKHSIDTNERIEVCYVLDMAKPK</sequence>
<protein>
    <submittedName>
        <fullName evidence="1">Uncharacterized protein</fullName>
    </submittedName>
</protein>
<accession>A0A2M7TJZ1</accession>
<organism evidence="1 2">
    <name type="scientific">candidate division WWE3 bacterium CG_4_10_14_0_2_um_filter_41_14</name>
    <dbReference type="NCBI Taxonomy" id="1975072"/>
    <lineage>
        <taxon>Bacteria</taxon>
        <taxon>Katanobacteria</taxon>
    </lineage>
</organism>
<dbReference type="AlphaFoldDB" id="A0A2M7TJZ1"/>
<evidence type="ECO:0000313" key="1">
    <source>
        <dbReference type="EMBL" id="PIZ46517.1"/>
    </source>
</evidence>
<evidence type="ECO:0000313" key="2">
    <source>
        <dbReference type="Proteomes" id="UP000228920"/>
    </source>
</evidence>
<comment type="caution">
    <text evidence="1">The sequence shown here is derived from an EMBL/GenBank/DDBJ whole genome shotgun (WGS) entry which is preliminary data.</text>
</comment>